<protein>
    <submittedName>
        <fullName evidence="10">Efflux RND transporter periplasmic adaptor subunit</fullName>
    </submittedName>
</protein>
<dbReference type="Pfam" id="PF25876">
    <property type="entry name" value="HH_MFP_RND"/>
    <property type="match status" value="1"/>
</dbReference>
<evidence type="ECO:0000256" key="3">
    <source>
        <dbReference type="ARBA" id="ARBA00022448"/>
    </source>
</evidence>
<dbReference type="PANTHER" id="PTHR30469">
    <property type="entry name" value="MULTIDRUG RESISTANCE PROTEIN MDTA"/>
    <property type="match status" value="1"/>
</dbReference>
<dbReference type="InterPro" id="IPR058627">
    <property type="entry name" value="MdtA-like_C"/>
</dbReference>
<feature type="region of interest" description="Disordered" evidence="5">
    <location>
        <begin position="402"/>
        <end position="425"/>
    </location>
</feature>
<reference evidence="10 11" key="1">
    <citation type="submission" date="2018-04" db="EMBL/GenBank/DDBJ databases">
        <title>Chitinophaga fuyangensis sp. nov., isolated from soil in a chemical factory.</title>
        <authorList>
            <person name="Chen K."/>
        </authorList>
    </citation>
    <scope>NUCLEOTIDE SEQUENCE [LARGE SCALE GENOMIC DNA]</scope>
    <source>
        <strain evidence="10 11">LY-1</strain>
    </source>
</reference>
<dbReference type="Gene3D" id="2.40.420.20">
    <property type="match status" value="1"/>
</dbReference>
<evidence type="ECO:0000313" key="10">
    <source>
        <dbReference type="EMBL" id="PUZ29489.1"/>
    </source>
</evidence>
<organism evidence="10 11">
    <name type="scientific">Chitinophaga parva</name>
    <dbReference type="NCBI Taxonomy" id="2169414"/>
    <lineage>
        <taxon>Bacteria</taxon>
        <taxon>Pseudomonadati</taxon>
        <taxon>Bacteroidota</taxon>
        <taxon>Chitinophagia</taxon>
        <taxon>Chitinophagales</taxon>
        <taxon>Chitinophagaceae</taxon>
        <taxon>Chitinophaga</taxon>
    </lineage>
</organism>
<sequence>MKRYRRVIVIVILVAAALLVWALFFRKKPQPVQLDTEQPTVGYIATSITATGTVQPVDTVAVGTQVSGTAAKIYADFNSQVKAGQVLLELDKSLFQAQVNQYKANLANAQSNVVFQQSNFSRQEQLYKVGAISRADYDNAVYAINAAKASVESVKAQLQSAEKNLSFATIYSPIDGVVLSRNISVGQTVAASFSTPTLFIIAKDISKMQVQANVDEADIGNVQKDQRVSFTVDAFLDDVFNGAVQEIRLKPQVSANVVTYTTIINASNNDKKLKPGMTANVTIYTQEEDSALLISVKALKFTPDESVAKEYKIIPADTAHKRHKGDVGHKRAPSVFDTSGTKHKDSTVVQQAETAYVWVLKDKTLTEKRIRTGLNDDTHVQVLRGLDKGDVVVDGIQIPQATGAATPAAKSPFMPARRGGGGRPR</sequence>
<dbReference type="Gene3D" id="2.40.50.100">
    <property type="match status" value="1"/>
</dbReference>
<name>A0A2T7BPB6_9BACT</name>
<feature type="coiled-coil region" evidence="4">
    <location>
        <begin position="92"/>
        <end position="119"/>
    </location>
</feature>
<dbReference type="InterPro" id="IPR006143">
    <property type="entry name" value="RND_pump_MFP"/>
</dbReference>
<feature type="domain" description="YknX-like beta-barrel" evidence="9">
    <location>
        <begin position="208"/>
        <end position="283"/>
    </location>
</feature>
<evidence type="ECO:0000259" key="8">
    <source>
        <dbReference type="Pfam" id="PF25967"/>
    </source>
</evidence>
<dbReference type="AlphaFoldDB" id="A0A2T7BPB6"/>
<feature type="domain" description="Multidrug resistance protein MdtA-like barrel-sandwich hybrid" evidence="7">
    <location>
        <begin position="59"/>
        <end position="198"/>
    </location>
</feature>
<evidence type="ECO:0000256" key="2">
    <source>
        <dbReference type="ARBA" id="ARBA00009477"/>
    </source>
</evidence>
<dbReference type="InterPro" id="IPR058625">
    <property type="entry name" value="MdtA-like_BSH"/>
</dbReference>
<accession>A0A2T7BPB6</accession>
<keyword evidence="4" id="KW-0175">Coiled coil</keyword>
<dbReference type="Pfam" id="PF25967">
    <property type="entry name" value="RND-MFP_C"/>
    <property type="match status" value="1"/>
</dbReference>
<dbReference type="InterPro" id="IPR058624">
    <property type="entry name" value="MdtA-like_HH"/>
</dbReference>
<dbReference type="NCBIfam" id="TIGR01730">
    <property type="entry name" value="RND_mfp"/>
    <property type="match status" value="1"/>
</dbReference>
<dbReference type="EMBL" id="QCYK01000001">
    <property type="protein sequence ID" value="PUZ29489.1"/>
    <property type="molecule type" value="Genomic_DNA"/>
</dbReference>
<dbReference type="Gene3D" id="2.40.30.170">
    <property type="match status" value="1"/>
</dbReference>
<dbReference type="PANTHER" id="PTHR30469:SF33">
    <property type="entry name" value="SLR1207 PROTEIN"/>
    <property type="match status" value="1"/>
</dbReference>
<comment type="caution">
    <text evidence="10">The sequence shown here is derived from an EMBL/GenBank/DDBJ whole genome shotgun (WGS) entry which is preliminary data.</text>
</comment>
<gene>
    <name evidence="10" type="ORF">DCC81_08575</name>
</gene>
<dbReference type="Pfam" id="PF25990">
    <property type="entry name" value="Beta-barrel_YknX"/>
    <property type="match status" value="1"/>
</dbReference>
<keyword evidence="11" id="KW-1185">Reference proteome</keyword>
<dbReference type="Pfam" id="PF25917">
    <property type="entry name" value="BSH_RND"/>
    <property type="match status" value="1"/>
</dbReference>
<comment type="subcellular location">
    <subcellularLocation>
        <location evidence="1">Cell envelope</location>
    </subcellularLocation>
</comment>
<dbReference type="SUPFAM" id="SSF111369">
    <property type="entry name" value="HlyD-like secretion proteins"/>
    <property type="match status" value="1"/>
</dbReference>
<evidence type="ECO:0000313" key="11">
    <source>
        <dbReference type="Proteomes" id="UP000244450"/>
    </source>
</evidence>
<dbReference type="GO" id="GO:1990281">
    <property type="term" value="C:efflux pump complex"/>
    <property type="evidence" value="ECO:0007669"/>
    <property type="project" value="TreeGrafter"/>
</dbReference>
<comment type="similarity">
    <text evidence="2">Belongs to the membrane fusion protein (MFP) (TC 8.A.1) family.</text>
</comment>
<keyword evidence="3" id="KW-0813">Transport</keyword>
<evidence type="ECO:0000256" key="4">
    <source>
        <dbReference type="SAM" id="Coils"/>
    </source>
</evidence>
<feature type="domain" description="Multidrug resistance protein MdtA-like alpha-helical hairpin" evidence="6">
    <location>
        <begin position="99"/>
        <end position="167"/>
    </location>
</feature>
<feature type="region of interest" description="Disordered" evidence="5">
    <location>
        <begin position="322"/>
        <end position="341"/>
    </location>
</feature>
<dbReference type="InterPro" id="IPR058636">
    <property type="entry name" value="Beta-barrel_YknX"/>
</dbReference>
<evidence type="ECO:0000259" key="9">
    <source>
        <dbReference type="Pfam" id="PF25990"/>
    </source>
</evidence>
<evidence type="ECO:0000256" key="1">
    <source>
        <dbReference type="ARBA" id="ARBA00004196"/>
    </source>
</evidence>
<dbReference type="Proteomes" id="UP000244450">
    <property type="component" value="Unassembled WGS sequence"/>
</dbReference>
<evidence type="ECO:0000256" key="5">
    <source>
        <dbReference type="SAM" id="MobiDB-lite"/>
    </source>
</evidence>
<evidence type="ECO:0000259" key="6">
    <source>
        <dbReference type="Pfam" id="PF25876"/>
    </source>
</evidence>
<proteinExistence type="inferred from homology"/>
<evidence type="ECO:0000259" key="7">
    <source>
        <dbReference type="Pfam" id="PF25917"/>
    </source>
</evidence>
<dbReference type="RefSeq" id="WP_108686126.1">
    <property type="nucleotide sequence ID" value="NZ_QCYK01000001.1"/>
</dbReference>
<feature type="domain" description="Multidrug resistance protein MdtA-like C-terminal permuted SH3" evidence="8">
    <location>
        <begin position="353"/>
        <end position="397"/>
    </location>
</feature>
<dbReference type="Gene3D" id="1.10.287.470">
    <property type="entry name" value="Helix hairpin bin"/>
    <property type="match status" value="1"/>
</dbReference>
<dbReference type="OrthoDB" id="9809068at2"/>
<dbReference type="GO" id="GO:0015562">
    <property type="term" value="F:efflux transmembrane transporter activity"/>
    <property type="evidence" value="ECO:0007669"/>
    <property type="project" value="TreeGrafter"/>
</dbReference>